<accession>A0A8S5M6J1</accession>
<feature type="region of interest" description="Disordered" evidence="1">
    <location>
        <begin position="1"/>
        <end position="30"/>
    </location>
</feature>
<evidence type="ECO:0000256" key="1">
    <source>
        <dbReference type="SAM" id="MobiDB-lite"/>
    </source>
</evidence>
<proteinExistence type="predicted"/>
<reference evidence="2" key="1">
    <citation type="journal article" date="2021" name="Proc. Natl. Acad. Sci. U.S.A.">
        <title>A Catalog of Tens of Thousands of Viruses from Human Metagenomes Reveals Hidden Associations with Chronic Diseases.</title>
        <authorList>
            <person name="Tisza M.J."/>
            <person name="Buck C.B."/>
        </authorList>
    </citation>
    <scope>NUCLEOTIDE SEQUENCE</scope>
    <source>
        <strain evidence="2">CtlRg1</strain>
    </source>
</reference>
<name>A0A8S5M6J1_9CAUD</name>
<evidence type="ECO:0000313" key="2">
    <source>
        <dbReference type="EMBL" id="DAD77828.1"/>
    </source>
</evidence>
<sequence>MTKIKASVTRTVQFKKKAQKGDPGNNGTDGKGIPYIKAVGSSRNTAADKQYAYVEVFDGYNKTEHRGHNQGLHIYVLNLDDLKIRDQYVLRKTDGEQAVHSTVDRILNSADIHSSIVVVVSCRTIPFSTYLFKQLFEGFGVSSYMFDQQTMSGGNSFREIATPLAAILRLGTPPGMALIQQLDESESEVCAEISTSVISGSLQKAVPQRAGINGKPGRVPVPYGEYNPGVSYTATDYVAPYVLYKGQYYILSKKGTWHAGQGNPKDNYATGDKTWQLLENYKNIFAEIIMANMGRLGSAIFYGDAMYSMHGKKGDELNPVTVTNGGIPYYISKNNPDAYRPNLYIDLRTGELIANSATISGTISGASLDGVSGSFKELKAKKDTDIANTSGFSFISDHYSHRDRDTIFDGDNIKTFGPLVGLSKTNKQNDLNGIIAFDRMYALSSFGAASFNTLYLRNETTSIDDCQYFIYQPIKKSFWGDTVENHISHFKKASFKMSYLKDSYIYHPTSKRTPDEVKLIPSVTKYVDSNRYLPLSKSVKCWVIHTGGYPAEDNSQTPLYGILGPVQNNLIDSFSPTGEDGKKQKFCPINSVIITHTVAMLQKSGYIFDMPVGQFLHVFNANDNMEVYIGTSCGWYKLNGGESIILMRVIPDFIEPIHDGGPCRGIFIAASYDNGWSKLDKTNYIGSL</sequence>
<organism evidence="2">
    <name type="scientific">Myoviridae sp. ctlRg1</name>
    <dbReference type="NCBI Taxonomy" id="2826692"/>
    <lineage>
        <taxon>Viruses</taxon>
        <taxon>Duplodnaviria</taxon>
        <taxon>Heunggongvirae</taxon>
        <taxon>Uroviricota</taxon>
        <taxon>Caudoviricetes</taxon>
    </lineage>
</organism>
<dbReference type="EMBL" id="BK014834">
    <property type="protein sequence ID" value="DAD77828.1"/>
    <property type="molecule type" value="Genomic_DNA"/>
</dbReference>
<protein>
    <submittedName>
        <fullName evidence="2">Uncharacterized protein</fullName>
    </submittedName>
</protein>